<dbReference type="PANTHER" id="PTHR20883">
    <property type="entry name" value="PHYTANOYL-COA DIOXYGENASE DOMAIN CONTAINING 1"/>
    <property type="match status" value="1"/>
</dbReference>
<accession>L1I9R4</accession>
<dbReference type="Proteomes" id="UP000011087">
    <property type="component" value="Unassembled WGS sequence"/>
</dbReference>
<dbReference type="OMA" id="IRIWHDQ"/>
<reference evidence="2 4" key="1">
    <citation type="journal article" date="2012" name="Nature">
        <title>Algal genomes reveal evolutionary mosaicism and the fate of nucleomorphs.</title>
        <authorList>
            <consortium name="DOE Joint Genome Institute"/>
            <person name="Curtis B.A."/>
            <person name="Tanifuji G."/>
            <person name="Burki F."/>
            <person name="Gruber A."/>
            <person name="Irimia M."/>
            <person name="Maruyama S."/>
            <person name="Arias M.C."/>
            <person name="Ball S.G."/>
            <person name="Gile G.H."/>
            <person name="Hirakawa Y."/>
            <person name="Hopkins J.F."/>
            <person name="Kuo A."/>
            <person name="Rensing S.A."/>
            <person name="Schmutz J."/>
            <person name="Symeonidi A."/>
            <person name="Elias M."/>
            <person name="Eveleigh R.J."/>
            <person name="Herman E.K."/>
            <person name="Klute M.J."/>
            <person name="Nakayama T."/>
            <person name="Obornik M."/>
            <person name="Reyes-Prieto A."/>
            <person name="Armbrust E.V."/>
            <person name="Aves S.J."/>
            <person name="Beiko R.G."/>
            <person name="Coutinho P."/>
            <person name="Dacks J.B."/>
            <person name="Durnford D.G."/>
            <person name="Fast N.M."/>
            <person name="Green B.R."/>
            <person name="Grisdale C.J."/>
            <person name="Hempel F."/>
            <person name="Henrissat B."/>
            <person name="Hoppner M.P."/>
            <person name="Ishida K."/>
            <person name="Kim E."/>
            <person name="Koreny L."/>
            <person name="Kroth P.G."/>
            <person name="Liu Y."/>
            <person name="Malik S.B."/>
            <person name="Maier U.G."/>
            <person name="McRose D."/>
            <person name="Mock T."/>
            <person name="Neilson J.A."/>
            <person name="Onodera N.T."/>
            <person name="Poole A.M."/>
            <person name="Pritham E.J."/>
            <person name="Richards T.A."/>
            <person name="Rocap G."/>
            <person name="Roy S.W."/>
            <person name="Sarai C."/>
            <person name="Schaack S."/>
            <person name="Shirato S."/>
            <person name="Slamovits C.H."/>
            <person name="Spencer D.F."/>
            <person name="Suzuki S."/>
            <person name="Worden A.Z."/>
            <person name="Zauner S."/>
            <person name="Barry K."/>
            <person name="Bell C."/>
            <person name="Bharti A.K."/>
            <person name="Crow J.A."/>
            <person name="Grimwood J."/>
            <person name="Kramer R."/>
            <person name="Lindquist E."/>
            <person name="Lucas S."/>
            <person name="Salamov A."/>
            <person name="McFadden G.I."/>
            <person name="Lane C.E."/>
            <person name="Keeling P.J."/>
            <person name="Gray M.W."/>
            <person name="Grigoriev I.V."/>
            <person name="Archibald J.M."/>
        </authorList>
    </citation>
    <scope>NUCLEOTIDE SEQUENCE</scope>
    <source>
        <strain evidence="2 4">CCMP2712</strain>
    </source>
</reference>
<protein>
    <recommendedName>
        <fullName evidence="5">Phytanoyl-CoA dioxygenase</fullName>
    </recommendedName>
</protein>
<gene>
    <name evidence="2" type="ORF">GUITHDRAFT_90887</name>
</gene>
<evidence type="ECO:0000313" key="2">
    <source>
        <dbReference type="EMBL" id="EKX32968.1"/>
    </source>
</evidence>
<dbReference type="eggNOG" id="ENOG502S22Y">
    <property type="taxonomic scope" value="Eukaryota"/>
</dbReference>
<evidence type="ECO:0000313" key="4">
    <source>
        <dbReference type="Proteomes" id="UP000011087"/>
    </source>
</evidence>
<dbReference type="InterPro" id="IPR008775">
    <property type="entry name" value="Phytyl_CoA_dOase-like"/>
</dbReference>
<dbReference type="GO" id="GO:0016491">
    <property type="term" value="F:oxidoreductase activity"/>
    <property type="evidence" value="ECO:0007669"/>
    <property type="project" value="UniProtKB-ARBA"/>
</dbReference>
<dbReference type="Gene3D" id="2.60.120.620">
    <property type="entry name" value="q2cbj1_9rhob like domain"/>
    <property type="match status" value="1"/>
</dbReference>
<dbReference type="HOGENOM" id="CLU_048953_8_1_1"/>
<comment type="cofactor">
    <cofactor evidence="1">
        <name>Fe cation</name>
        <dbReference type="ChEBI" id="CHEBI:24875"/>
    </cofactor>
</comment>
<evidence type="ECO:0008006" key="5">
    <source>
        <dbReference type="Google" id="ProtNLM"/>
    </source>
</evidence>
<dbReference type="RefSeq" id="XP_005819948.1">
    <property type="nucleotide sequence ID" value="XM_005819891.1"/>
</dbReference>
<dbReference type="EnsemblProtists" id="EKX32968">
    <property type="protein sequence ID" value="EKX32968"/>
    <property type="gene ID" value="GUITHDRAFT_90887"/>
</dbReference>
<dbReference type="OrthoDB" id="445007at2759"/>
<sequence>MGIHISKEARTSFRREGFVQLGEVLSKEEVEACRSRMDRLFAGDFDTGIYPDEWHWRKGISLPGAVREICNGWKSDKTIASIVLGERFGRAACELMGWPSARIAQDSIIWKPAGAGSVSWHQDSPYISKQFIPEENNSITFWCALDDADEETGVIEYASGSHEWEADRELAPEFHAARDYQQGLRRAAASAGKEMSQVNIARLLVPAGSAVAHHQNTWHGSGENKSKMRDRRALAVHVLRGDVKFVEKPGYIYGRYKLGEDDSLHDSFFPYLYRSQGKDGQV</sequence>
<reference evidence="3" key="3">
    <citation type="submission" date="2016-03" db="UniProtKB">
        <authorList>
            <consortium name="EnsemblProtists"/>
        </authorList>
    </citation>
    <scope>IDENTIFICATION</scope>
</reference>
<dbReference type="SUPFAM" id="SSF51197">
    <property type="entry name" value="Clavaminate synthase-like"/>
    <property type="match status" value="1"/>
</dbReference>
<dbReference type="KEGG" id="gtt:GUITHDRAFT_90887"/>
<dbReference type="AlphaFoldDB" id="L1I9R4"/>
<reference evidence="4" key="2">
    <citation type="submission" date="2012-11" db="EMBL/GenBank/DDBJ databases">
        <authorList>
            <person name="Kuo A."/>
            <person name="Curtis B.A."/>
            <person name="Tanifuji G."/>
            <person name="Burki F."/>
            <person name="Gruber A."/>
            <person name="Irimia M."/>
            <person name="Maruyama S."/>
            <person name="Arias M.C."/>
            <person name="Ball S.G."/>
            <person name="Gile G.H."/>
            <person name="Hirakawa Y."/>
            <person name="Hopkins J.F."/>
            <person name="Rensing S.A."/>
            <person name="Schmutz J."/>
            <person name="Symeonidi A."/>
            <person name="Elias M."/>
            <person name="Eveleigh R.J."/>
            <person name="Herman E.K."/>
            <person name="Klute M.J."/>
            <person name="Nakayama T."/>
            <person name="Obornik M."/>
            <person name="Reyes-Prieto A."/>
            <person name="Armbrust E.V."/>
            <person name="Aves S.J."/>
            <person name="Beiko R.G."/>
            <person name="Coutinho P."/>
            <person name="Dacks J.B."/>
            <person name="Durnford D.G."/>
            <person name="Fast N.M."/>
            <person name="Green B.R."/>
            <person name="Grisdale C."/>
            <person name="Hempe F."/>
            <person name="Henrissat B."/>
            <person name="Hoppner M.P."/>
            <person name="Ishida K.-I."/>
            <person name="Kim E."/>
            <person name="Koreny L."/>
            <person name="Kroth P.G."/>
            <person name="Liu Y."/>
            <person name="Malik S.-B."/>
            <person name="Maier U.G."/>
            <person name="McRose D."/>
            <person name="Mock T."/>
            <person name="Neilson J.A."/>
            <person name="Onodera N.T."/>
            <person name="Poole A.M."/>
            <person name="Pritham E.J."/>
            <person name="Richards T.A."/>
            <person name="Rocap G."/>
            <person name="Roy S.W."/>
            <person name="Sarai C."/>
            <person name="Schaack S."/>
            <person name="Shirato S."/>
            <person name="Slamovits C.H."/>
            <person name="Spencer D.F."/>
            <person name="Suzuki S."/>
            <person name="Worden A.Z."/>
            <person name="Zauner S."/>
            <person name="Barry K."/>
            <person name="Bell C."/>
            <person name="Bharti A.K."/>
            <person name="Crow J.A."/>
            <person name="Grimwood J."/>
            <person name="Kramer R."/>
            <person name="Lindquist E."/>
            <person name="Lucas S."/>
            <person name="Salamov A."/>
            <person name="McFadden G.I."/>
            <person name="Lane C.E."/>
            <person name="Keeling P.J."/>
            <person name="Gray M.W."/>
            <person name="Grigoriev I.V."/>
            <person name="Archibald J.M."/>
        </authorList>
    </citation>
    <scope>NUCLEOTIDE SEQUENCE</scope>
    <source>
        <strain evidence="4">CCMP2712</strain>
    </source>
</reference>
<dbReference type="PANTHER" id="PTHR20883:SF48">
    <property type="entry name" value="ECTOINE DIOXYGENASE"/>
    <property type="match status" value="1"/>
</dbReference>
<dbReference type="GeneID" id="17289702"/>
<organism evidence="2">
    <name type="scientific">Guillardia theta (strain CCMP2712)</name>
    <name type="common">Cryptophyte</name>
    <dbReference type="NCBI Taxonomy" id="905079"/>
    <lineage>
        <taxon>Eukaryota</taxon>
        <taxon>Cryptophyceae</taxon>
        <taxon>Pyrenomonadales</taxon>
        <taxon>Geminigeraceae</taxon>
        <taxon>Guillardia</taxon>
    </lineage>
</organism>
<name>L1I9R4_GUITC</name>
<dbReference type="Pfam" id="PF05721">
    <property type="entry name" value="PhyH"/>
    <property type="match status" value="1"/>
</dbReference>
<keyword evidence="4" id="KW-1185">Reference proteome</keyword>
<dbReference type="GO" id="GO:0046872">
    <property type="term" value="F:metal ion binding"/>
    <property type="evidence" value="ECO:0007669"/>
    <property type="project" value="UniProtKB-ARBA"/>
</dbReference>
<dbReference type="EMBL" id="JH993162">
    <property type="protein sequence ID" value="EKX32968.1"/>
    <property type="molecule type" value="Genomic_DNA"/>
</dbReference>
<proteinExistence type="predicted"/>
<evidence type="ECO:0000256" key="1">
    <source>
        <dbReference type="ARBA" id="ARBA00001962"/>
    </source>
</evidence>
<evidence type="ECO:0000313" key="3">
    <source>
        <dbReference type="EnsemblProtists" id="EKX32968"/>
    </source>
</evidence>
<dbReference type="PaxDb" id="55529-EKX32968"/>
<dbReference type="STRING" id="905079.L1I9R4"/>